<proteinExistence type="predicted"/>
<evidence type="ECO:0000313" key="2">
    <source>
        <dbReference type="Proteomes" id="UP000220251"/>
    </source>
</evidence>
<sequence>MIPNYSTPHSFDYNPEFHGEFAYKSKYQGEANFNPRYADDQDYNPATQTREPTKEEIELWELAGGNREGVSFGRRVALAATHFCHIPESILNLITNVVKLVFTAIACAFSFGQVDLLNNEFRLALGRTMINFAGIGIHTVGVVAPVTALKWQMNIVIKTTENLKGNSFEEGDNPNVLVPMMMSI</sequence>
<organism evidence="1 2">
    <name type="scientific">Estrella lausannensis</name>
    <dbReference type="NCBI Taxonomy" id="483423"/>
    <lineage>
        <taxon>Bacteria</taxon>
        <taxon>Pseudomonadati</taxon>
        <taxon>Chlamydiota</taxon>
        <taxon>Chlamydiia</taxon>
        <taxon>Parachlamydiales</taxon>
        <taxon>Candidatus Criblamydiaceae</taxon>
        <taxon>Estrella</taxon>
    </lineage>
</organism>
<name>A0A0H5DP29_9BACT</name>
<dbReference type="EMBL" id="CWGJ01000011">
    <property type="protein sequence ID" value="CRX38097.1"/>
    <property type="molecule type" value="Genomic_DNA"/>
</dbReference>
<dbReference type="RefSeq" id="WP_098037947.1">
    <property type="nucleotide sequence ID" value="NZ_CWGJ01000011.1"/>
</dbReference>
<dbReference type="Proteomes" id="UP000220251">
    <property type="component" value="Unassembled WGS sequence"/>
</dbReference>
<dbReference type="AlphaFoldDB" id="A0A0H5DP29"/>
<accession>A0A0H5DP29</accession>
<keyword evidence="2" id="KW-1185">Reference proteome</keyword>
<reference evidence="2" key="1">
    <citation type="submission" date="2015-06" db="EMBL/GenBank/DDBJ databases">
        <authorList>
            <person name="Bertelli C."/>
        </authorList>
    </citation>
    <scope>NUCLEOTIDE SEQUENCE [LARGE SCALE GENOMIC DNA]</scope>
    <source>
        <strain evidence="2">CRIB-30</strain>
    </source>
</reference>
<evidence type="ECO:0000313" key="1">
    <source>
        <dbReference type="EMBL" id="CRX38097.1"/>
    </source>
</evidence>
<gene>
    <name evidence="1" type="ORF">ELAC_0745</name>
</gene>
<protein>
    <submittedName>
        <fullName evidence="1">Putative membrane protein</fullName>
    </submittedName>
</protein>